<sequence length="299" mass="32725">MALAKVIIAAAWADGHLARDEVNSLKNILAELGQTGGSGEMALTVNEWAELEIYLHSPVESAERARLVDELGAALRGPGDRALVLAALDQMLRADRVVTREEREAAAEIRAALEHLNLGMFAQLGRLLRGSMRSKAPNRELYLEEFLHNRIYYAVRQRLGKPPEEDLGIPSDEAHILALAGGLLARVAQLDHTVTDAEHTRIVEALQSGWGISHERAALVAEVALAESVADLDYFQLTKEFADTAPVDERIRFLDALFAVAMADGSLTSELSDEISRITASINLTHDHFVAAKRRARGE</sequence>
<dbReference type="HOGENOM" id="CLU_930130_0_0_0"/>
<dbReference type="Pfam" id="PF05099">
    <property type="entry name" value="TerB"/>
    <property type="match status" value="1"/>
</dbReference>
<dbReference type="eggNOG" id="COG4103">
    <property type="taxonomic scope" value="Bacteria"/>
</dbReference>
<gene>
    <name evidence="2" type="ORF">OSCT_2014</name>
</gene>
<dbReference type="Proteomes" id="UP000054010">
    <property type="component" value="Unassembled WGS sequence"/>
</dbReference>
<dbReference type="CDD" id="cd07177">
    <property type="entry name" value="terB_like"/>
    <property type="match status" value="1"/>
</dbReference>
<comment type="caution">
    <text evidence="2">The sequence shown here is derived from an EMBL/GenBank/DDBJ whole genome shotgun (WGS) entry which is preliminary data.</text>
</comment>
<name>E1IFB3_9CHLR</name>
<dbReference type="STRING" id="765420.OSCT_2014"/>
<dbReference type="Gene3D" id="1.10.3680.10">
    <property type="entry name" value="TerB-like"/>
    <property type="match status" value="2"/>
</dbReference>
<proteinExistence type="predicted"/>
<accession>E1IFB3</accession>
<evidence type="ECO:0000313" key="2">
    <source>
        <dbReference type="EMBL" id="EFO80118.1"/>
    </source>
</evidence>
<dbReference type="EMBL" id="ADVR01000087">
    <property type="protein sequence ID" value="EFO80118.1"/>
    <property type="molecule type" value="Genomic_DNA"/>
</dbReference>
<dbReference type="AlphaFoldDB" id="E1IFB3"/>
<feature type="domain" description="Co-chaperone DjlA N-terminal" evidence="1">
    <location>
        <begin position="182"/>
        <end position="293"/>
    </location>
</feature>
<keyword evidence="3" id="KW-1185">Reference proteome</keyword>
<dbReference type="InterPro" id="IPR007791">
    <property type="entry name" value="DjlA_N"/>
</dbReference>
<dbReference type="InterPro" id="IPR029024">
    <property type="entry name" value="TerB-like"/>
</dbReference>
<evidence type="ECO:0000259" key="1">
    <source>
        <dbReference type="Pfam" id="PF05099"/>
    </source>
</evidence>
<reference evidence="2 3" key="1">
    <citation type="journal article" date="2011" name="J. Bacteriol.">
        <title>Draft genome sequence of the anoxygenic filamentous phototrophic bacterium Oscillochloris trichoides subsp. DG-6.</title>
        <authorList>
            <person name="Kuznetsov B.B."/>
            <person name="Ivanovsky R.N."/>
            <person name="Keppen O.I."/>
            <person name="Sukhacheva M.V."/>
            <person name="Bumazhkin B.K."/>
            <person name="Patutina E.O."/>
            <person name="Beletsky A.V."/>
            <person name="Mardanov A.V."/>
            <person name="Baslerov R.V."/>
            <person name="Panteleeva A.N."/>
            <person name="Kolganova T.V."/>
            <person name="Ravin N.V."/>
            <person name="Skryabin K.G."/>
        </authorList>
    </citation>
    <scope>NUCLEOTIDE SEQUENCE [LARGE SCALE GENOMIC DNA]</scope>
    <source>
        <strain evidence="2 3">DG-6</strain>
    </source>
</reference>
<protein>
    <recommendedName>
        <fullName evidence="1">Co-chaperone DjlA N-terminal domain-containing protein</fullName>
    </recommendedName>
</protein>
<dbReference type="SUPFAM" id="SSF158682">
    <property type="entry name" value="TerB-like"/>
    <property type="match status" value="2"/>
</dbReference>
<organism evidence="2 3">
    <name type="scientific">Oscillochloris trichoides DG-6</name>
    <dbReference type="NCBI Taxonomy" id="765420"/>
    <lineage>
        <taxon>Bacteria</taxon>
        <taxon>Bacillati</taxon>
        <taxon>Chloroflexota</taxon>
        <taxon>Chloroflexia</taxon>
        <taxon>Chloroflexales</taxon>
        <taxon>Chloroflexineae</taxon>
        <taxon>Oscillochloridaceae</taxon>
        <taxon>Oscillochloris</taxon>
    </lineage>
</organism>
<evidence type="ECO:0000313" key="3">
    <source>
        <dbReference type="Proteomes" id="UP000054010"/>
    </source>
</evidence>